<sequence>MELCSNKTVDTLLEPRGSLQEHEVRYFGQQLVAGVAHLHSLNLVHGDLKPLNLFLTEELVLKVGDFGQTQDMYEREEFRSVVGTPGFQAPEVLSKGKHTDALDVFAIGAILFRMLLGVTYNLPSKAAA</sequence>
<dbReference type="SUPFAM" id="SSF56112">
    <property type="entry name" value="Protein kinase-like (PK-like)"/>
    <property type="match status" value="1"/>
</dbReference>
<dbReference type="InterPro" id="IPR011009">
    <property type="entry name" value="Kinase-like_dom_sf"/>
</dbReference>
<name>A0A9P6EUS0_9FUNG</name>
<dbReference type="GO" id="GO:0005524">
    <property type="term" value="F:ATP binding"/>
    <property type="evidence" value="ECO:0007669"/>
    <property type="project" value="UniProtKB-KW"/>
</dbReference>
<dbReference type="InterPro" id="IPR008271">
    <property type="entry name" value="Ser/Thr_kinase_AS"/>
</dbReference>
<evidence type="ECO:0000256" key="2">
    <source>
        <dbReference type="ARBA" id="ARBA00022679"/>
    </source>
</evidence>
<dbReference type="SMART" id="SM00220">
    <property type="entry name" value="S_TKc"/>
    <property type="match status" value="1"/>
</dbReference>
<feature type="domain" description="Protein kinase" evidence="6">
    <location>
        <begin position="1"/>
        <end position="128"/>
    </location>
</feature>
<keyword evidence="5" id="KW-0067">ATP-binding</keyword>
<dbReference type="PROSITE" id="PS50011">
    <property type="entry name" value="PROTEIN_KINASE_DOM"/>
    <property type="match status" value="1"/>
</dbReference>
<dbReference type="PANTHER" id="PTHR24345">
    <property type="entry name" value="SERINE/THREONINE-PROTEIN KINASE PLK"/>
    <property type="match status" value="1"/>
</dbReference>
<keyword evidence="8" id="KW-1185">Reference proteome</keyword>
<comment type="caution">
    <text evidence="7">The sequence shown here is derived from an EMBL/GenBank/DDBJ whole genome shotgun (WGS) entry which is preliminary data.</text>
</comment>
<evidence type="ECO:0000313" key="7">
    <source>
        <dbReference type="EMBL" id="KAF9535906.1"/>
    </source>
</evidence>
<evidence type="ECO:0000256" key="5">
    <source>
        <dbReference type="ARBA" id="ARBA00022840"/>
    </source>
</evidence>
<evidence type="ECO:0000313" key="8">
    <source>
        <dbReference type="Proteomes" id="UP000723463"/>
    </source>
</evidence>
<dbReference type="Proteomes" id="UP000723463">
    <property type="component" value="Unassembled WGS sequence"/>
</dbReference>
<proteinExistence type="predicted"/>
<dbReference type="GO" id="GO:0007052">
    <property type="term" value="P:mitotic spindle organization"/>
    <property type="evidence" value="ECO:0007669"/>
    <property type="project" value="TreeGrafter"/>
</dbReference>
<dbReference type="GO" id="GO:0005634">
    <property type="term" value="C:nucleus"/>
    <property type="evidence" value="ECO:0007669"/>
    <property type="project" value="TreeGrafter"/>
</dbReference>
<evidence type="ECO:0000259" key="6">
    <source>
        <dbReference type="PROSITE" id="PS50011"/>
    </source>
</evidence>
<evidence type="ECO:0000256" key="3">
    <source>
        <dbReference type="ARBA" id="ARBA00022741"/>
    </source>
</evidence>
<dbReference type="EMBL" id="JAAAXW010001281">
    <property type="protein sequence ID" value="KAF9535906.1"/>
    <property type="molecule type" value="Genomic_DNA"/>
</dbReference>
<dbReference type="PANTHER" id="PTHR24345:SF0">
    <property type="entry name" value="CELL CYCLE SERINE_THREONINE-PROTEIN KINASE CDC5_MSD2"/>
    <property type="match status" value="1"/>
</dbReference>
<keyword evidence="2" id="KW-0808">Transferase</keyword>
<dbReference type="InterPro" id="IPR000719">
    <property type="entry name" value="Prot_kinase_dom"/>
</dbReference>
<reference evidence="7" key="1">
    <citation type="journal article" date="2020" name="Fungal Divers.">
        <title>Resolving the Mortierellaceae phylogeny through synthesis of multi-gene phylogenetics and phylogenomics.</title>
        <authorList>
            <person name="Vandepol N."/>
            <person name="Liber J."/>
            <person name="Desiro A."/>
            <person name="Na H."/>
            <person name="Kennedy M."/>
            <person name="Barry K."/>
            <person name="Grigoriev I.V."/>
            <person name="Miller A.N."/>
            <person name="O'Donnell K."/>
            <person name="Stajich J.E."/>
            <person name="Bonito G."/>
        </authorList>
    </citation>
    <scope>NUCLEOTIDE SEQUENCE</scope>
    <source>
        <strain evidence="7">NRRL 2591</strain>
    </source>
</reference>
<dbReference type="Pfam" id="PF00069">
    <property type="entry name" value="Pkinase"/>
    <property type="match status" value="1"/>
</dbReference>
<dbReference type="GO" id="GO:0004674">
    <property type="term" value="F:protein serine/threonine kinase activity"/>
    <property type="evidence" value="ECO:0007669"/>
    <property type="project" value="UniProtKB-KW"/>
</dbReference>
<protein>
    <recommendedName>
        <fullName evidence="6">Protein kinase domain-containing protein</fullName>
    </recommendedName>
</protein>
<accession>A0A9P6EUS0</accession>
<dbReference type="GO" id="GO:0000922">
    <property type="term" value="C:spindle pole"/>
    <property type="evidence" value="ECO:0007669"/>
    <property type="project" value="TreeGrafter"/>
</dbReference>
<organism evidence="7 8">
    <name type="scientific">Mortierella hygrophila</name>
    <dbReference type="NCBI Taxonomy" id="979708"/>
    <lineage>
        <taxon>Eukaryota</taxon>
        <taxon>Fungi</taxon>
        <taxon>Fungi incertae sedis</taxon>
        <taxon>Mucoromycota</taxon>
        <taxon>Mortierellomycotina</taxon>
        <taxon>Mortierellomycetes</taxon>
        <taxon>Mortierellales</taxon>
        <taxon>Mortierellaceae</taxon>
        <taxon>Mortierella</taxon>
    </lineage>
</organism>
<keyword evidence="3" id="KW-0547">Nucleotide-binding</keyword>
<dbReference type="GO" id="GO:0005737">
    <property type="term" value="C:cytoplasm"/>
    <property type="evidence" value="ECO:0007669"/>
    <property type="project" value="TreeGrafter"/>
</dbReference>
<dbReference type="Gene3D" id="1.10.510.10">
    <property type="entry name" value="Transferase(Phosphotransferase) domain 1"/>
    <property type="match status" value="1"/>
</dbReference>
<evidence type="ECO:0000256" key="4">
    <source>
        <dbReference type="ARBA" id="ARBA00022777"/>
    </source>
</evidence>
<evidence type="ECO:0000256" key="1">
    <source>
        <dbReference type="ARBA" id="ARBA00022527"/>
    </source>
</evidence>
<keyword evidence="4" id="KW-0418">Kinase</keyword>
<dbReference type="GO" id="GO:0000776">
    <property type="term" value="C:kinetochore"/>
    <property type="evidence" value="ECO:0007669"/>
    <property type="project" value="TreeGrafter"/>
</dbReference>
<dbReference type="AlphaFoldDB" id="A0A9P6EUS0"/>
<keyword evidence="1" id="KW-0723">Serine/threonine-protein kinase</keyword>
<gene>
    <name evidence="7" type="ORF">EC957_001514</name>
</gene>
<feature type="non-terminal residue" evidence="7">
    <location>
        <position position="128"/>
    </location>
</feature>
<dbReference type="PROSITE" id="PS00108">
    <property type="entry name" value="PROTEIN_KINASE_ST"/>
    <property type="match status" value="1"/>
</dbReference>